<dbReference type="GO" id="GO:0016787">
    <property type="term" value="F:hydrolase activity"/>
    <property type="evidence" value="ECO:0007669"/>
    <property type="project" value="UniProtKB-KW"/>
</dbReference>
<dbReference type="Proteomes" id="UP000219374">
    <property type="component" value="Unassembled WGS sequence"/>
</dbReference>
<dbReference type="Gene3D" id="3.40.50.1820">
    <property type="entry name" value="alpha/beta hydrolase"/>
    <property type="match status" value="1"/>
</dbReference>
<protein>
    <submittedName>
        <fullName evidence="2">Alpha/beta hydrolase family protein</fullName>
    </submittedName>
</protein>
<dbReference type="InterPro" id="IPR000073">
    <property type="entry name" value="AB_hydrolase_1"/>
</dbReference>
<keyword evidence="3" id="KW-1185">Reference proteome</keyword>
<keyword evidence="2" id="KW-0378">Hydrolase</keyword>
<feature type="domain" description="AB hydrolase-1" evidence="1">
    <location>
        <begin position="129"/>
        <end position="342"/>
    </location>
</feature>
<evidence type="ECO:0000313" key="3">
    <source>
        <dbReference type="Proteomes" id="UP000219374"/>
    </source>
</evidence>
<accession>A0A286D2A5</accession>
<name>A0A286D2A5_9GAMM</name>
<dbReference type="PANTHER" id="PTHR43194">
    <property type="entry name" value="HYDROLASE ALPHA/BETA FOLD FAMILY"/>
    <property type="match status" value="1"/>
</dbReference>
<sequence length="373" mass="40032">MRMVAGPHGFFAIMLRLLLLACACLLLTGYAWSTASTSLSERLVAPGGVSPLLPEQRIAAALAALPNRSGQIRTPAGVALFWRAIDPGDYRLRYRYRGIGSDAAHPQQLDFSLDFSAPKTAPQTPRGTVVLLHGWMMDGDSLLPWALQLAQAGYRSISIDLRNHGQSGHAAAGYGTREAADVAAVIATLRQRGEVVGPLYLFGVSYGAATAVFTAQAMGSEVSGVVAMESFANAGRGIRDMLPYMLTIPPTDWRSWVAMQLGRWRYGHQDIDKVIAAADAKLALNLDRVDVAAALATVPACVLLLHGEEDRHIPVSHGRRLASASARARYLEIAGENHLSLPMRIDTLGTTVDDWFAQTQTAGEACPQPQLPG</sequence>
<dbReference type="InterPro" id="IPR050228">
    <property type="entry name" value="Carboxylesterase_BioH"/>
</dbReference>
<reference evidence="2 3" key="1">
    <citation type="submission" date="2017-09" db="EMBL/GenBank/DDBJ databases">
        <authorList>
            <person name="Ehlers B."/>
            <person name="Leendertz F.H."/>
        </authorList>
    </citation>
    <scope>NUCLEOTIDE SEQUENCE [LARGE SCALE GENOMIC DNA]</scope>
    <source>
        <strain evidence="2 3">CGMCC 1.10978</strain>
    </source>
</reference>
<evidence type="ECO:0000259" key="1">
    <source>
        <dbReference type="Pfam" id="PF12697"/>
    </source>
</evidence>
<dbReference type="AlphaFoldDB" id="A0A286D2A5"/>
<organism evidence="2 3">
    <name type="scientific">Pseudoxanthomonas wuyuanensis</name>
    <dbReference type="NCBI Taxonomy" id="1073196"/>
    <lineage>
        <taxon>Bacteria</taxon>
        <taxon>Pseudomonadati</taxon>
        <taxon>Pseudomonadota</taxon>
        <taxon>Gammaproteobacteria</taxon>
        <taxon>Lysobacterales</taxon>
        <taxon>Lysobacteraceae</taxon>
        <taxon>Pseudoxanthomonas</taxon>
    </lineage>
</organism>
<dbReference type="Pfam" id="PF12697">
    <property type="entry name" value="Abhydrolase_6"/>
    <property type="match status" value="1"/>
</dbReference>
<dbReference type="InterPro" id="IPR029058">
    <property type="entry name" value="AB_hydrolase_fold"/>
</dbReference>
<dbReference type="SUPFAM" id="SSF53474">
    <property type="entry name" value="alpha/beta-Hydrolases"/>
    <property type="match status" value="1"/>
</dbReference>
<dbReference type="PANTHER" id="PTHR43194:SF2">
    <property type="entry name" value="PEROXISOMAL MEMBRANE PROTEIN LPX1"/>
    <property type="match status" value="1"/>
</dbReference>
<evidence type="ECO:0000313" key="2">
    <source>
        <dbReference type="EMBL" id="SOD52788.1"/>
    </source>
</evidence>
<gene>
    <name evidence="2" type="ORF">SAMN06296416_10282</name>
</gene>
<dbReference type="EMBL" id="OCND01000002">
    <property type="protein sequence ID" value="SOD52788.1"/>
    <property type="molecule type" value="Genomic_DNA"/>
</dbReference>
<proteinExistence type="predicted"/>